<organism evidence="2 3">
    <name type="scientific">Chloroflexus islandicus</name>
    <dbReference type="NCBI Taxonomy" id="1707952"/>
    <lineage>
        <taxon>Bacteria</taxon>
        <taxon>Bacillati</taxon>
        <taxon>Chloroflexota</taxon>
        <taxon>Chloroflexia</taxon>
        <taxon>Chloroflexales</taxon>
        <taxon>Chloroflexineae</taxon>
        <taxon>Chloroflexaceae</taxon>
        <taxon>Chloroflexus</taxon>
    </lineage>
</organism>
<comment type="caution">
    <text evidence="2">The sequence shown here is derived from an EMBL/GenBank/DDBJ whole genome shotgun (WGS) entry which is preliminary data.</text>
</comment>
<dbReference type="Pfam" id="PF13692">
    <property type="entry name" value="Glyco_trans_1_4"/>
    <property type="match status" value="1"/>
</dbReference>
<dbReference type="Gene3D" id="3.40.50.2000">
    <property type="entry name" value="Glycogen Phosphorylase B"/>
    <property type="match status" value="2"/>
</dbReference>
<reference evidence="2 3" key="1">
    <citation type="submission" date="2016-04" db="EMBL/GenBank/DDBJ databases">
        <title>Chloroflexus islandicus sp. nov., a thermophilic filamentous anoxygenic phototrophic bacterium from geyser Strokkur (Iceland).</title>
        <authorList>
            <person name="Gaisin V.A."/>
            <person name="Kalashnikov A.M."/>
            <person name="Sukhacheva M.V."/>
            <person name="Grouzdev D.S."/>
            <person name="Ivanov T.M."/>
            <person name="Kuznetsov B."/>
            <person name="Gorlenko V.M."/>
        </authorList>
    </citation>
    <scope>NUCLEOTIDE SEQUENCE [LARGE SCALE GENOMIC DNA]</scope>
    <source>
        <strain evidence="3">isl-2</strain>
    </source>
</reference>
<dbReference type="InterPro" id="IPR028098">
    <property type="entry name" value="Glyco_trans_4-like_N"/>
</dbReference>
<protein>
    <submittedName>
        <fullName evidence="2">Glycosyl transferase family 1</fullName>
    </submittedName>
</protein>
<dbReference type="GO" id="GO:0016757">
    <property type="term" value="F:glycosyltransferase activity"/>
    <property type="evidence" value="ECO:0007669"/>
    <property type="project" value="TreeGrafter"/>
</dbReference>
<evidence type="ECO:0000313" key="3">
    <source>
        <dbReference type="Proteomes" id="UP000078287"/>
    </source>
</evidence>
<dbReference type="EMBL" id="LWQS01000021">
    <property type="protein sequence ID" value="OAN49076.1"/>
    <property type="molecule type" value="Genomic_DNA"/>
</dbReference>
<dbReference type="Proteomes" id="UP000078287">
    <property type="component" value="Unassembled WGS sequence"/>
</dbReference>
<proteinExistence type="predicted"/>
<gene>
    <name evidence="2" type="ORF">A6A03_07170</name>
</gene>
<keyword evidence="3" id="KW-1185">Reference proteome</keyword>
<sequence length="356" mass="39349">MLRPLYISPLGRGGVDFGIQNITRAVQRAGLAPQLLRLPELYNFLPVLIPKTLPADVARRFDIVQGRSRVAFSLRGYGLPVVTTVHHLTTDPALQPYSSLAQRLFYRLVESRYDGLSIAYADAVVCVSRYTQRMVEMTYGRRDTVLIYDGIDTDVFVPPPGMARRDDGLPPSNGRIRLLFVGNRTRRKGFDLLPRIMDRLPDDYVLYYTGGFQGRDAGPPHPRMIPIGSPDRAGLVAAYQSCDILLFPSRLEGFGIAPAEALACGRPVVTTNVAALPEVVDDGQNGFLVARDDVAGYAEKVRVLGEDAALRRRFGEHGREKVVANFGYGPLGEGFKRLYTRLLNREGAQGAETQRG</sequence>
<dbReference type="CDD" id="cd03801">
    <property type="entry name" value="GT4_PimA-like"/>
    <property type="match status" value="1"/>
</dbReference>
<evidence type="ECO:0000259" key="1">
    <source>
        <dbReference type="Pfam" id="PF13439"/>
    </source>
</evidence>
<name>A0A178MK70_9CHLR</name>
<feature type="domain" description="Glycosyltransferase subfamily 4-like N-terminal" evidence="1">
    <location>
        <begin position="55"/>
        <end position="154"/>
    </location>
</feature>
<dbReference type="OrthoDB" id="9804196at2"/>
<accession>A0A178MK70</accession>
<dbReference type="PANTHER" id="PTHR12526:SF590">
    <property type="entry name" value="ALPHA-MALTOSE-1-PHOSPHATE SYNTHASE"/>
    <property type="match status" value="1"/>
</dbReference>
<keyword evidence="2" id="KW-0808">Transferase</keyword>
<dbReference type="STRING" id="1707952.A6A03_07170"/>
<dbReference type="AlphaFoldDB" id="A0A178MK70"/>
<dbReference type="RefSeq" id="WP_066782676.1">
    <property type="nucleotide sequence ID" value="NZ_LWQS01000021.1"/>
</dbReference>
<evidence type="ECO:0000313" key="2">
    <source>
        <dbReference type="EMBL" id="OAN49076.1"/>
    </source>
</evidence>
<dbReference type="SUPFAM" id="SSF53756">
    <property type="entry name" value="UDP-Glycosyltransferase/glycogen phosphorylase"/>
    <property type="match status" value="1"/>
</dbReference>
<dbReference type="PANTHER" id="PTHR12526">
    <property type="entry name" value="GLYCOSYLTRANSFERASE"/>
    <property type="match status" value="1"/>
</dbReference>
<dbReference type="Pfam" id="PF13439">
    <property type="entry name" value="Glyco_transf_4"/>
    <property type="match status" value="1"/>
</dbReference>